<dbReference type="PANTHER" id="PTHR33446:SF2">
    <property type="entry name" value="PROTEIN TONB"/>
    <property type="match status" value="1"/>
</dbReference>
<organism evidence="12 13">
    <name type="scientific">Flavobacterium tibetense</name>
    <dbReference type="NCBI Taxonomy" id="2233533"/>
    <lineage>
        <taxon>Bacteria</taxon>
        <taxon>Pseudomonadati</taxon>
        <taxon>Bacteroidota</taxon>
        <taxon>Flavobacteriia</taxon>
        <taxon>Flavobacteriales</taxon>
        <taxon>Flavobacteriaceae</taxon>
        <taxon>Flavobacterium</taxon>
    </lineage>
</organism>
<dbReference type="GO" id="GO:0055085">
    <property type="term" value="P:transmembrane transport"/>
    <property type="evidence" value="ECO:0007669"/>
    <property type="project" value="InterPro"/>
</dbReference>
<keyword evidence="6" id="KW-0812">Transmembrane</keyword>
<evidence type="ECO:0000256" key="2">
    <source>
        <dbReference type="ARBA" id="ARBA00006555"/>
    </source>
</evidence>
<sequence length="150" mass="17003">MKKIIFFLVLLIQSNAFCQNEKSETEEQKNTSELSFTEIETIPAFNGCDNKNKNEAIKSCFNQKIAEHIAKHFKYPNKAIRKEIQGKVLVSFVISKTGEITNVKAANKTHPILEAEAIRIIKLLPRMTPGKQKGEPVNVAYTIPINFKLQ</sequence>
<feature type="chain" id="PRO_5016693636" description="TonB C-terminal domain-containing protein" evidence="10">
    <location>
        <begin position="19"/>
        <end position="150"/>
    </location>
</feature>
<dbReference type="InterPro" id="IPR037682">
    <property type="entry name" value="TonB_C"/>
</dbReference>
<feature type="domain" description="TonB C-terminal" evidence="11">
    <location>
        <begin position="60"/>
        <end position="150"/>
    </location>
</feature>
<keyword evidence="3" id="KW-0813">Transport</keyword>
<comment type="similarity">
    <text evidence="2">Belongs to the TonB family.</text>
</comment>
<keyword evidence="4" id="KW-1003">Cell membrane</keyword>
<evidence type="ECO:0000256" key="10">
    <source>
        <dbReference type="SAM" id="SignalP"/>
    </source>
</evidence>
<dbReference type="InterPro" id="IPR006260">
    <property type="entry name" value="TonB/TolA_C"/>
</dbReference>
<dbReference type="GO" id="GO:0015031">
    <property type="term" value="P:protein transport"/>
    <property type="evidence" value="ECO:0007669"/>
    <property type="project" value="UniProtKB-KW"/>
</dbReference>
<dbReference type="AlphaFoldDB" id="A0A365P1Q4"/>
<dbReference type="SUPFAM" id="SSF74653">
    <property type="entry name" value="TolA/TonB C-terminal domain"/>
    <property type="match status" value="1"/>
</dbReference>
<evidence type="ECO:0000256" key="1">
    <source>
        <dbReference type="ARBA" id="ARBA00004383"/>
    </source>
</evidence>
<keyword evidence="8" id="KW-1133">Transmembrane helix</keyword>
<proteinExistence type="inferred from homology"/>
<dbReference type="RefSeq" id="WP_113988947.1">
    <property type="nucleotide sequence ID" value="NZ_QLST01000007.1"/>
</dbReference>
<dbReference type="Gene3D" id="3.30.1150.10">
    <property type="match status" value="1"/>
</dbReference>
<dbReference type="Proteomes" id="UP000253319">
    <property type="component" value="Unassembled WGS sequence"/>
</dbReference>
<evidence type="ECO:0000256" key="7">
    <source>
        <dbReference type="ARBA" id="ARBA00022927"/>
    </source>
</evidence>
<name>A0A365P1Q4_9FLAO</name>
<comment type="caution">
    <text evidence="12">The sequence shown here is derived from an EMBL/GenBank/DDBJ whole genome shotgun (WGS) entry which is preliminary data.</text>
</comment>
<gene>
    <name evidence="12" type="ORF">DPN68_07035</name>
</gene>
<keyword evidence="13" id="KW-1185">Reference proteome</keyword>
<dbReference type="NCBIfam" id="TIGR01352">
    <property type="entry name" value="tonB_Cterm"/>
    <property type="match status" value="1"/>
</dbReference>
<dbReference type="GO" id="GO:0031992">
    <property type="term" value="F:energy transducer activity"/>
    <property type="evidence" value="ECO:0007669"/>
    <property type="project" value="TreeGrafter"/>
</dbReference>
<evidence type="ECO:0000256" key="6">
    <source>
        <dbReference type="ARBA" id="ARBA00022692"/>
    </source>
</evidence>
<evidence type="ECO:0000256" key="9">
    <source>
        <dbReference type="ARBA" id="ARBA00023136"/>
    </source>
</evidence>
<evidence type="ECO:0000259" key="11">
    <source>
        <dbReference type="PROSITE" id="PS52015"/>
    </source>
</evidence>
<dbReference type="PANTHER" id="PTHR33446">
    <property type="entry name" value="PROTEIN TONB-RELATED"/>
    <property type="match status" value="1"/>
</dbReference>
<evidence type="ECO:0000256" key="8">
    <source>
        <dbReference type="ARBA" id="ARBA00022989"/>
    </source>
</evidence>
<comment type="subcellular location">
    <subcellularLocation>
        <location evidence="1">Cell inner membrane</location>
        <topology evidence="1">Single-pass membrane protein</topology>
        <orientation evidence="1">Periplasmic side</orientation>
    </subcellularLocation>
</comment>
<dbReference type="InterPro" id="IPR051045">
    <property type="entry name" value="TonB-dependent_transducer"/>
</dbReference>
<reference evidence="12 13" key="1">
    <citation type="submission" date="2018-06" db="EMBL/GenBank/DDBJ databases">
        <title>Flavobacterium tibetense sp. nov., isolated from a wetland YonghuCo on Tibetan Plateau.</title>
        <authorList>
            <person name="Xing P."/>
            <person name="Phurbu D."/>
            <person name="Lu H."/>
        </authorList>
    </citation>
    <scope>NUCLEOTIDE SEQUENCE [LARGE SCALE GENOMIC DNA]</scope>
    <source>
        <strain evidence="12 13">YH5</strain>
    </source>
</reference>
<dbReference type="PROSITE" id="PS52015">
    <property type="entry name" value="TONB_CTD"/>
    <property type="match status" value="1"/>
</dbReference>
<evidence type="ECO:0000256" key="3">
    <source>
        <dbReference type="ARBA" id="ARBA00022448"/>
    </source>
</evidence>
<dbReference type="GO" id="GO:0098797">
    <property type="term" value="C:plasma membrane protein complex"/>
    <property type="evidence" value="ECO:0007669"/>
    <property type="project" value="TreeGrafter"/>
</dbReference>
<dbReference type="OrthoDB" id="1522859at2"/>
<feature type="signal peptide" evidence="10">
    <location>
        <begin position="1"/>
        <end position="18"/>
    </location>
</feature>
<keyword evidence="7" id="KW-0653">Protein transport</keyword>
<evidence type="ECO:0000313" key="13">
    <source>
        <dbReference type="Proteomes" id="UP000253319"/>
    </source>
</evidence>
<dbReference type="Pfam" id="PF03544">
    <property type="entry name" value="TonB_C"/>
    <property type="match status" value="1"/>
</dbReference>
<keyword evidence="10" id="KW-0732">Signal</keyword>
<dbReference type="EMBL" id="QLST01000007">
    <property type="protein sequence ID" value="RBA28457.1"/>
    <property type="molecule type" value="Genomic_DNA"/>
</dbReference>
<evidence type="ECO:0000256" key="4">
    <source>
        <dbReference type="ARBA" id="ARBA00022475"/>
    </source>
</evidence>
<protein>
    <recommendedName>
        <fullName evidence="11">TonB C-terminal domain-containing protein</fullName>
    </recommendedName>
</protein>
<evidence type="ECO:0000313" key="12">
    <source>
        <dbReference type="EMBL" id="RBA28457.1"/>
    </source>
</evidence>
<keyword evidence="9" id="KW-0472">Membrane</keyword>
<keyword evidence="5" id="KW-0997">Cell inner membrane</keyword>
<evidence type="ECO:0000256" key="5">
    <source>
        <dbReference type="ARBA" id="ARBA00022519"/>
    </source>
</evidence>
<accession>A0A365P1Q4</accession>